<evidence type="ECO:0000313" key="2">
    <source>
        <dbReference type="EMBL" id="SIT70669.1"/>
    </source>
</evidence>
<proteinExistence type="predicted"/>
<organism evidence="2 3">
    <name type="scientific">Edaphobacillus lindanitolerans</name>
    <dbReference type="NCBI Taxonomy" id="550447"/>
    <lineage>
        <taxon>Bacteria</taxon>
        <taxon>Bacillati</taxon>
        <taxon>Bacillota</taxon>
        <taxon>Bacilli</taxon>
        <taxon>Bacillales</taxon>
        <taxon>Bacillaceae</taxon>
        <taxon>Edaphobacillus</taxon>
    </lineage>
</organism>
<dbReference type="EMBL" id="FTPL01000001">
    <property type="protein sequence ID" value="SIT70669.1"/>
    <property type="molecule type" value="Genomic_DNA"/>
</dbReference>
<keyword evidence="1" id="KW-0175">Coiled coil</keyword>
<accession>A0A1U7PM71</accession>
<evidence type="ECO:0000313" key="3">
    <source>
        <dbReference type="Proteomes" id="UP000187550"/>
    </source>
</evidence>
<sequence length="116" mass="12774">MIGYYMMLLQVKRQQIARLTACRGQLEGKQGEFQANEPKCTEPELTAKTWFGSLADKFDEIRESGIKAPYQDIQGTQFSAAYSAIAAKIAELQAEIASIEAIIAQLRAAEDAKAQS</sequence>
<dbReference type="Proteomes" id="UP000187550">
    <property type="component" value="Unassembled WGS sequence"/>
</dbReference>
<evidence type="ECO:0000256" key="1">
    <source>
        <dbReference type="SAM" id="Coils"/>
    </source>
</evidence>
<keyword evidence="3" id="KW-1185">Reference proteome</keyword>
<protein>
    <submittedName>
        <fullName evidence="2">Uncharacterized protein</fullName>
    </submittedName>
</protein>
<dbReference type="AlphaFoldDB" id="A0A1U7PM71"/>
<name>A0A1U7PM71_9BACI</name>
<feature type="coiled-coil region" evidence="1">
    <location>
        <begin position="82"/>
        <end position="109"/>
    </location>
</feature>
<dbReference type="RefSeq" id="WP_076756895.1">
    <property type="nucleotide sequence ID" value="NZ_FTPL01000001.1"/>
</dbReference>
<dbReference type="OrthoDB" id="2454201at2"/>
<dbReference type="Pfam" id="PF16888">
    <property type="entry name" value="YwqH-like"/>
    <property type="match status" value="1"/>
</dbReference>
<gene>
    <name evidence="2" type="ORF">SAMN05428946_0635</name>
</gene>
<dbReference type="InterPro" id="IPR031681">
    <property type="entry name" value="YwqH-like"/>
</dbReference>
<dbReference type="STRING" id="550447.SAMN05428946_0635"/>
<reference evidence="3" key="1">
    <citation type="submission" date="2017-01" db="EMBL/GenBank/DDBJ databases">
        <authorList>
            <person name="Varghese N."/>
            <person name="Submissions S."/>
        </authorList>
    </citation>
    <scope>NUCLEOTIDE SEQUENCE [LARGE SCALE GENOMIC DNA]</scope>
    <source>
        <strain evidence="3">MNA4</strain>
    </source>
</reference>